<comment type="similarity">
    <text evidence="1">Belongs to the Gfo/Idh/MocA family.</text>
</comment>
<dbReference type="Pfam" id="PF01408">
    <property type="entry name" value="GFO_IDH_MocA"/>
    <property type="match status" value="1"/>
</dbReference>
<evidence type="ECO:0000259" key="7">
    <source>
        <dbReference type="Pfam" id="PF22725"/>
    </source>
</evidence>
<dbReference type="GO" id="GO:0047837">
    <property type="term" value="F:D-xylose 1-dehydrogenase (NADP+) activity"/>
    <property type="evidence" value="ECO:0007669"/>
    <property type="project" value="UniProtKB-EC"/>
</dbReference>
<comment type="caution">
    <text evidence="8">The sequence shown here is derived from an EMBL/GenBank/DDBJ whole genome shotgun (WGS) entry which is preliminary data.</text>
</comment>
<dbReference type="PANTHER" id="PTHR22604">
    <property type="entry name" value="OXIDOREDUCTASES"/>
    <property type="match status" value="1"/>
</dbReference>
<evidence type="ECO:0000313" key="8">
    <source>
        <dbReference type="EMBL" id="TRM56684.1"/>
    </source>
</evidence>
<feature type="domain" description="GFO/IDH/MocA-like oxidoreductase" evidence="7">
    <location>
        <begin position="153"/>
        <end position="261"/>
    </location>
</feature>
<evidence type="ECO:0000256" key="2">
    <source>
        <dbReference type="ARBA" id="ARBA00023002"/>
    </source>
</evidence>
<evidence type="ECO:0000256" key="1">
    <source>
        <dbReference type="ARBA" id="ARBA00010928"/>
    </source>
</evidence>
<dbReference type="SUPFAM" id="SSF51735">
    <property type="entry name" value="NAD(P)-binding Rossmann-fold domains"/>
    <property type="match status" value="1"/>
</dbReference>
<dbReference type="OrthoDB" id="64915at2759"/>
<evidence type="ECO:0000256" key="4">
    <source>
        <dbReference type="ARBA" id="ARBA00042988"/>
    </source>
</evidence>
<dbReference type="PANTHER" id="PTHR22604:SF105">
    <property type="entry name" value="TRANS-1,2-DIHYDROBENZENE-1,2-DIOL DEHYDROGENASE"/>
    <property type="match status" value="1"/>
</dbReference>
<dbReference type="InterPro" id="IPR050984">
    <property type="entry name" value="Gfo/Idh/MocA_domain"/>
</dbReference>
<dbReference type="EC" id="1.1.1.179" evidence="3"/>
<gene>
    <name evidence="8" type="ORF">BD626DRAFT_635493</name>
</gene>
<dbReference type="GO" id="GO:0000166">
    <property type="term" value="F:nucleotide binding"/>
    <property type="evidence" value="ECO:0007669"/>
    <property type="project" value="InterPro"/>
</dbReference>
<evidence type="ECO:0000259" key="6">
    <source>
        <dbReference type="Pfam" id="PF01408"/>
    </source>
</evidence>
<dbReference type="Proteomes" id="UP000320762">
    <property type="component" value="Unassembled WGS sequence"/>
</dbReference>
<keyword evidence="2" id="KW-0560">Oxidoreductase</keyword>
<dbReference type="Gene3D" id="3.30.360.10">
    <property type="entry name" value="Dihydrodipicolinate Reductase, domain 2"/>
    <property type="match status" value="1"/>
</dbReference>
<protein>
    <recommendedName>
        <fullName evidence="3">D-xylose 1-dehydrogenase (NADP(+), D-xylono-1,5-lactone-forming)</fullName>
        <ecNumber evidence="3">1.1.1.179</ecNumber>
    </recommendedName>
    <alternativeName>
        <fullName evidence="4">D-xylose-NADP dehydrogenase</fullName>
    </alternativeName>
</protein>
<dbReference type="Pfam" id="PF22725">
    <property type="entry name" value="GFO_IDH_MocA_C3"/>
    <property type="match status" value="1"/>
</dbReference>
<feature type="domain" description="Gfo/Idh/MocA-like oxidoreductase N-terminal" evidence="6">
    <location>
        <begin position="24"/>
        <end position="140"/>
    </location>
</feature>
<dbReference type="InterPro" id="IPR000683">
    <property type="entry name" value="Gfo/Idh/MocA-like_OxRdtase_N"/>
</dbReference>
<evidence type="ECO:0000256" key="5">
    <source>
        <dbReference type="ARBA" id="ARBA00049233"/>
    </source>
</evidence>
<accession>A0A550BVV2</accession>
<dbReference type="InterPro" id="IPR055170">
    <property type="entry name" value="GFO_IDH_MocA-like_dom"/>
</dbReference>
<dbReference type="InterPro" id="IPR036291">
    <property type="entry name" value="NAD(P)-bd_dom_sf"/>
</dbReference>
<comment type="catalytic activity">
    <reaction evidence="5">
        <text>D-xylose + NADP(+) = D-xylono-1,5-lactone + NADPH + H(+)</text>
        <dbReference type="Rhea" id="RHEA:22000"/>
        <dbReference type="ChEBI" id="CHEBI:15378"/>
        <dbReference type="ChEBI" id="CHEBI:15867"/>
        <dbReference type="ChEBI" id="CHEBI:53455"/>
        <dbReference type="ChEBI" id="CHEBI:57783"/>
        <dbReference type="ChEBI" id="CHEBI:58349"/>
        <dbReference type="EC" id="1.1.1.179"/>
    </reaction>
</comment>
<evidence type="ECO:0000256" key="3">
    <source>
        <dbReference type="ARBA" id="ARBA00038984"/>
    </source>
</evidence>
<dbReference type="SUPFAM" id="SSF55347">
    <property type="entry name" value="Glyceraldehyde-3-phosphate dehydrogenase-like, C-terminal domain"/>
    <property type="match status" value="1"/>
</dbReference>
<dbReference type="Gene3D" id="3.40.50.720">
    <property type="entry name" value="NAD(P)-binding Rossmann-like Domain"/>
    <property type="match status" value="1"/>
</dbReference>
<keyword evidence="9" id="KW-1185">Reference proteome</keyword>
<proteinExistence type="inferred from homology"/>
<dbReference type="AlphaFoldDB" id="A0A550BVV2"/>
<dbReference type="EMBL" id="VDMD01000061">
    <property type="protein sequence ID" value="TRM56684.1"/>
    <property type="molecule type" value="Genomic_DNA"/>
</dbReference>
<name>A0A550BVV2_9AGAR</name>
<sequence>MLDIINRVYNSLYPTEVPKAPSPIRFGILGAAMIAPLALVTPAKTHPEVVLKGIAARDRKRGEEFAKSYGVERVYDTYDEMLKDPEIDVIYNPLPNMLHYEWTMKALAAGKHVLCEKPMADSPDEVRQMFELAEEKGLVLLEAVHYRFHPAAQRAKAIIESGELGAVTSMEVTFQLPGGFIREGDIRYSFKLGGGAMMDPGCYPISIMRFLIGAEPTAVLAASHEPPFFPVDAKIDQRVTAALSFPNDITASLNVNLSRGFYCGVIPRPPNIRAIIKCMEGELELTNFIFPSVYHNIYVRPKGKAARTEKAYTFRDCGVDAKGEDWWTTFRYQLEAFVDHLKGRTPQAWVSKDDSIANMQWVENVYVKGGYGPRQRSEFKFTA</sequence>
<organism evidence="8 9">
    <name type="scientific">Schizophyllum amplum</name>
    <dbReference type="NCBI Taxonomy" id="97359"/>
    <lineage>
        <taxon>Eukaryota</taxon>
        <taxon>Fungi</taxon>
        <taxon>Dikarya</taxon>
        <taxon>Basidiomycota</taxon>
        <taxon>Agaricomycotina</taxon>
        <taxon>Agaricomycetes</taxon>
        <taxon>Agaricomycetidae</taxon>
        <taxon>Agaricales</taxon>
        <taxon>Schizophyllaceae</taxon>
        <taxon>Schizophyllum</taxon>
    </lineage>
</organism>
<dbReference type="STRING" id="97359.A0A550BVV2"/>
<reference evidence="8 9" key="1">
    <citation type="journal article" date="2019" name="New Phytol.">
        <title>Comparative genomics reveals unique wood-decay strategies and fruiting body development in the Schizophyllaceae.</title>
        <authorList>
            <person name="Almasi E."/>
            <person name="Sahu N."/>
            <person name="Krizsan K."/>
            <person name="Balint B."/>
            <person name="Kovacs G.M."/>
            <person name="Kiss B."/>
            <person name="Cseklye J."/>
            <person name="Drula E."/>
            <person name="Henrissat B."/>
            <person name="Nagy I."/>
            <person name="Chovatia M."/>
            <person name="Adam C."/>
            <person name="LaButti K."/>
            <person name="Lipzen A."/>
            <person name="Riley R."/>
            <person name="Grigoriev I.V."/>
            <person name="Nagy L.G."/>
        </authorList>
    </citation>
    <scope>NUCLEOTIDE SEQUENCE [LARGE SCALE GENOMIC DNA]</scope>
    <source>
        <strain evidence="8 9">NL-1724</strain>
    </source>
</reference>
<evidence type="ECO:0000313" key="9">
    <source>
        <dbReference type="Proteomes" id="UP000320762"/>
    </source>
</evidence>